<feature type="region of interest" description="Disordered" evidence="2">
    <location>
        <begin position="235"/>
        <end position="256"/>
    </location>
</feature>
<proteinExistence type="predicted"/>
<dbReference type="Proteomes" id="UP000186817">
    <property type="component" value="Unassembled WGS sequence"/>
</dbReference>
<dbReference type="InterPro" id="IPR011010">
    <property type="entry name" value="DNA_brk_join_enz"/>
</dbReference>
<dbReference type="GO" id="GO:0015074">
    <property type="term" value="P:DNA integration"/>
    <property type="evidence" value="ECO:0007669"/>
    <property type="project" value="InterPro"/>
</dbReference>
<name>A0A1Q9CE55_SYMMI</name>
<organism evidence="3 4">
    <name type="scientific">Symbiodinium microadriaticum</name>
    <name type="common">Dinoflagellate</name>
    <name type="synonym">Zooxanthella microadriatica</name>
    <dbReference type="NCBI Taxonomy" id="2951"/>
    <lineage>
        <taxon>Eukaryota</taxon>
        <taxon>Sar</taxon>
        <taxon>Alveolata</taxon>
        <taxon>Dinophyceae</taxon>
        <taxon>Suessiales</taxon>
        <taxon>Symbiodiniaceae</taxon>
        <taxon>Symbiodinium</taxon>
    </lineage>
</organism>
<evidence type="ECO:0000256" key="1">
    <source>
        <dbReference type="ARBA" id="ARBA00023172"/>
    </source>
</evidence>
<evidence type="ECO:0000313" key="3">
    <source>
        <dbReference type="EMBL" id="OLP81208.1"/>
    </source>
</evidence>
<sequence>MAAKPPGQPPSWISQDHSCHRGSGLTFAKAPLAGPKQAQIQGCWARAVLDGAVPPQTALHRQRAGCTLLALGIMDFEALRSVEGGSVTLLEFQWPWPPEPDADGDPLTCICYVVMKRPEGFVLCLPLGFLPEGLVLAGQLNEEATGLGPSLEVVAQAVRLGSQGEWTAAELGESVGALAIDLPASASAALSVPDLTAFGGIPFLLEDPGLFPLASDVLAQTQEWAAEALGAQRSGYQTAVEEPAPRRPKGPRAKRHTVASLAEDQANLQALVRGLASQLSTLLPAAAGSNSLAQGPAADYPPGLGPEQVLPKQAQASRLEAPLSAVLPPAQHVPKALAQVIGPPPPARQAPKRASPMVDLEAQLADTIGGGDGAPEAPSALASAVLAQSQALVSLVAQLAQNSGEPLLDAPSATSVRGAAGRQKLQQELQSAPGSFSKKIRENACRRMDPSGLVTPDCPTMVRYLERYGSFAKQKNLALVAWMTALAGDQLARGASEAASDTIALLQLVVDQACLDGGDFTFAWVLGLQPDLPTGVFQDVAGSVGPATRAFSPLAEQRWVTVALSYLKEIEAITTRRAELHPPRRPGPPNLPQPTDPPKAPPKTPDPEGLSKKQARAAAWAAKRAAASKLVLKSGTAFGHFLKTTLPLCRDSSLGAATALFPLPLPHDGLFVKRSRRRSLRRRLPHLVRVALHVLVMSLNFLHADGKHIPPDCLRRPPSELQATALSRLTELIKACARLGGTTLQAGRRGLQLAARHAEVLHHLRAAGLEVDSYFGKSPPAAVVPEFSEALVPHLPGGPEELSPYRDLDAERIVLSGTGSWPLAEHLGPDLLMLYLEPRAMRSFVPSVAPGPSFEHECKRQVLSLFIKWDSLGLLGLTPGPLPTTSLTRIFGAFKDSGKDRQIGDRRNMNNQEACISNGPSSRRPSGSLLTRLVCPRGTHALFGSIVDRRDFYHQALVSESRAQSNAIGPVFSLRDFYGTQALTDYLAQADAEVRQASGALSVFRPSSVLAASPCKLHGTFKSLLQGDHAGVEFACAGHEGLLRSWGVLGDPPQGRLLNRCPVSCSGPWSGLIIDDLFCLSCENAPELLAGASDAEAQSEKLLRRAKAAYTAEGVPGSDHKDQFGQRVCTVAGAQVAESNAAGLTLVGLPAARRLALSQASLIVASSRWISEELASILAGSWVTALLYRPHDLGRCPRCKARPGVASLVTNVSAPFSPVVSCSDASTARGATCKAPLPPVLSAHLWQSADQKGWYTKLSEDGPEMFEELPACPVARPVACRYDFLEVRCGGPWLSALLCDRLCVGPVVDFTVSPFFSLCDPRCLEWIHFMLQEGRLKSLLVVPPVGSFSPAWKPRIRAWDPPILRHPCPRARREDAILGAAISTLLVATRCNALAMVLRPLQSFARGSAPWRHLCIHRGAVEATLCACDAFSAGRQAAVVLVAAPGARALAPQISDITVESGSSSSERLAAVLAGLVRARPPAPAPTKGLESLLFNDVMLTARWRVSRSWPWRDRAHINVLEVRAFLCELKDRAACGDDARFVHGLDSYVALGALTKGRTSSLRLLPLVKQSAAIQAAFGQYPALHFCPTRLNASDDPTRGVDLRSPVPASIASGLPASCLYEASCQSEGKERCQPWGRQACPRPNFAQNRQKLLVAFGTWLAGFGTSLEVLLAAKPLDPEVIASWLVSYGRQLYEAGRPYWHYSETINGVAAMKPSLRRSLQGAWDLAFSWMAKEPNTHHLAMPPVILLSMLCTCLYWGWLREAGIFALSWGGLLRIGEATSARRSDLILPADVLHLQRHALIRIEEPKTRMRMARHQSAKVEQSDLVELLHLAFADLESTSRLWPQSPQTLRRRFDLVLERIGLPTARTGQKQLDLGSFRPGGATFILSQTEDSELVRRRGRWASQRVMEIYIQEVQATVYFPSLPAELRLRIMNLAQCFSSVLAQAVAWKRVGVPPSSWFAMFSAGERPSTGL</sequence>
<comment type="caution">
    <text evidence="3">The sequence shown here is derived from an EMBL/GenBank/DDBJ whole genome shotgun (WGS) entry which is preliminary data.</text>
</comment>
<dbReference type="GO" id="GO:0003677">
    <property type="term" value="F:DNA binding"/>
    <property type="evidence" value="ECO:0007669"/>
    <property type="project" value="InterPro"/>
</dbReference>
<feature type="compositionally biased region" description="Pro residues" evidence="2">
    <location>
        <begin position="585"/>
        <end position="604"/>
    </location>
</feature>
<dbReference type="OrthoDB" id="419428at2759"/>
<keyword evidence="4" id="KW-1185">Reference proteome</keyword>
<accession>A0A1Q9CE55</accession>
<reference evidence="3 4" key="1">
    <citation type="submission" date="2016-02" db="EMBL/GenBank/DDBJ databases">
        <title>Genome analysis of coral dinoflagellate symbionts highlights evolutionary adaptations to a symbiotic lifestyle.</title>
        <authorList>
            <person name="Aranda M."/>
            <person name="Li Y."/>
            <person name="Liew Y.J."/>
            <person name="Baumgarten S."/>
            <person name="Simakov O."/>
            <person name="Wilson M."/>
            <person name="Piel J."/>
            <person name="Ashoor H."/>
            <person name="Bougouffa S."/>
            <person name="Bajic V.B."/>
            <person name="Ryu T."/>
            <person name="Ravasi T."/>
            <person name="Bayer T."/>
            <person name="Micklem G."/>
            <person name="Kim H."/>
            <person name="Bhak J."/>
            <person name="Lajeunesse T.C."/>
            <person name="Voolstra C.R."/>
        </authorList>
    </citation>
    <scope>NUCLEOTIDE SEQUENCE [LARGE SCALE GENOMIC DNA]</scope>
    <source>
        <strain evidence="3 4">CCMP2467</strain>
    </source>
</reference>
<evidence type="ECO:0000256" key="2">
    <source>
        <dbReference type="SAM" id="MobiDB-lite"/>
    </source>
</evidence>
<feature type="region of interest" description="Disordered" evidence="2">
    <location>
        <begin position="577"/>
        <end position="615"/>
    </location>
</feature>
<dbReference type="GO" id="GO:0006310">
    <property type="term" value="P:DNA recombination"/>
    <property type="evidence" value="ECO:0007669"/>
    <property type="project" value="UniProtKB-KW"/>
</dbReference>
<dbReference type="SUPFAM" id="SSF56349">
    <property type="entry name" value="DNA breaking-rejoining enzymes"/>
    <property type="match status" value="1"/>
</dbReference>
<feature type="compositionally biased region" description="Basic residues" evidence="2">
    <location>
        <begin position="246"/>
        <end position="256"/>
    </location>
</feature>
<gene>
    <name evidence="3" type="ORF">AK812_SmicGene38279</name>
</gene>
<dbReference type="Gene3D" id="1.10.443.10">
    <property type="entry name" value="Intergrase catalytic core"/>
    <property type="match status" value="1"/>
</dbReference>
<keyword evidence="1" id="KW-0233">DNA recombination</keyword>
<evidence type="ECO:0000313" key="4">
    <source>
        <dbReference type="Proteomes" id="UP000186817"/>
    </source>
</evidence>
<dbReference type="EMBL" id="LSRX01001303">
    <property type="protein sequence ID" value="OLP81208.1"/>
    <property type="molecule type" value="Genomic_DNA"/>
</dbReference>
<protein>
    <submittedName>
        <fullName evidence="3">Uncharacterized protein</fullName>
    </submittedName>
</protein>
<dbReference type="InterPro" id="IPR013762">
    <property type="entry name" value="Integrase-like_cat_sf"/>
</dbReference>